<dbReference type="PANTHER" id="PTHR13194">
    <property type="entry name" value="COMPLEX I INTERMEDIATE-ASSOCIATED PROTEIN 30"/>
    <property type="match status" value="1"/>
</dbReference>
<dbReference type="RefSeq" id="WP_106154569.1">
    <property type="nucleotide sequence ID" value="NZ_PVTS01000022.1"/>
</dbReference>
<feature type="domain" description="NADH:ubiquinone oxidoreductase intermediate-associated protein 30" evidence="2">
    <location>
        <begin position="1"/>
        <end position="132"/>
    </location>
</feature>
<evidence type="ECO:0000313" key="4">
    <source>
        <dbReference type="Proteomes" id="UP000252733"/>
    </source>
</evidence>
<evidence type="ECO:0000313" key="3">
    <source>
        <dbReference type="EMBL" id="RCW26093.1"/>
    </source>
</evidence>
<dbReference type="AlphaFoldDB" id="A0A2T0WZ60"/>
<dbReference type="GO" id="GO:0051082">
    <property type="term" value="F:unfolded protein binding"/>
    <property type="evidence" value="ECO:0007669"/>
    <property type="project" value="TreeGrafter"/>
</dbReference>
<comment type="similarity">
    <text evidence="1">Belongs to the CIA30 family.</text>
</comment>
<comment type="caution">
    <text evidence="3">The sequence shown here is derived from an EMBL/GenBank/DDBJ whole genome shotgun (WGS) entry which is preliminary data.</text>
</comment>
<sequence>MSESQVLYNPEGSLTFRGNVSLENSGGFASARTPIESLELKYDFKGVAVRARGDGKVYGIRFRTNGESDGYAYQFKIKTTNEEWKEFKIPFEDFEPTFRGNTLKNKPELKSRDITQMGILISDKQSGEFEVTLDWVKFYH</sequence>
<dbReference type="Gene3D" id="2.60.120.430">
    <property type="entry name" value="Galactose-binding lectin"/>
    <property type="match status" value="1"/>
</dbReference>
<proteinExistence type="inferred from homology"/>
<dbReference type="STRING" id="1168289.GCA_000259075_02001"/>
<gene>
    <name evidence="3" type="ORF">DFO77_14112</name>
</gene>
<accession>A0A2T0WZ60</accession>
<protein>
    <submittedName>
        <fullName evidence="3">Complex I intermediate-associated protein 30 (CIA30)</fullName>
    </submittedName>
</protein>
<dbReference type="InterPro" id="IPR039131">
    <property type="entry name" value="NDUFAF1"/>
</dbReference>
<dbReference type="Pfam" id="PF08547">
    <property type="entry name" value="CIA30"/>
    <property type="match status" value="1"/>
</dbReference>
<dbReference type="PANTHER" id="PTHR13194:SF19">
    <property type="entry name" value="NAD(P)-BINDING ROSSMANN-FOLD SUPERFAMILY PROTEIN"/>
    <property type="match status" value="1"/>
</dbReference>
<evidence type="ECO:0000256" key="1">
    <source>
        <dbReference type="ARBA" id="ARBA00007884"/>
    </source>
</evidence>
<keyword evidence="4" id="KW-1185">Reference proteome</keyword>
<reference evidence="3 4" key="1">
    <citation type="submission" date="2018-07" db="EMBL/GenBank/DDBJ databases">
        <title>Freshwater and sediment microbial communities from various areas in North America, analyzing microbe dynamics in response to fracking.</title>
        <authorList>
            <person name="Lamendella R."/>
        </authorList>
    </citation>
    <scope>NUCLEOTIDE SEQUENCE [LARGE SCALE GENOMIC DNA]</scope>
    <source>
        <strain evidence="3 4">160A</strain>
    </source>
</reference>
<dbReference type="SUPFAM" id="SSF49785">
    <property type="entry name" value="Galactose-binding domain-like"/>
    <property type="match status" value="1"/>
</dbReference>
<dbReference type="EMBL" id="QPIZ01000041">
    <property type="protein sequence ID" value="RCW26093.1"/>
    <property type="molecule type" value="Genomic_DNA"/>
</dbReference>
<evidence type="ECO:0000259" key="2">
    <source>
        <dbReference type="Pfam" id="PF08547"/>
    </source>
</evidence>
<dbReference type="OrthoDB" id="442188at2"/>
<organism evidence="3 4">
    <name type="scientific">Marinilabilia salmonicolor</name>
    <dbReference type="NCBI Taxonomy" id="989"/>
    <lineage>
        <taxon>Bacteria</taxon>
        <taxon>Pseudomonadati</taxon>
        <taxon>Bacteroidota</taxon>
        <taxon>Bacteroidia</taxon>
        <taxon>Marinilabiliales</taxon>
        <taxon>Marinilabiliaceae</taxon>
        <taxon>Marinilabilia</taxon>
    </lineage>
</organism>
<dbReference type="GO" id="GO:0010257">
    <property type="term" value="P:NADH dehydrogenase complex assembly"/>
    <property type="evidence" value="ECO:0007669"/>
    <property type="project" value="TreeGrafter"/>
</dbReference>
<dbReference type="Proteomes" id="UP000252733">
    <property type="component" value="Unassembled WGS sequence"/>
</dbReference>
<dbReference type="InterPro" id="IPR013857">
    <property type="entry name" value="NADH-UbQ_OxRdtase-assoc_prot30"/>
</dbReference>
<dbReference type="InterPro" id="IPR008979">
    <property type="entry name" value="Galactose-bd-like_sf"/>
</dbReference>
<name>A0A2T0WZ60_9BACT</name>